<reference evidence="4" key="1">
    <citation type="journal article" date="2019" name="Int. J. Syst. Evol. Microbiol.">
        <title>The Global Catalogue of Microorganisms (GCM) 10K type strain sequencing project: providing services to taxonomists for standard genome sequencing and annotation.</title>
        <authorList>
            <consortium name="The Broad Institute Genomics Platform"/>
            <consortium name="The Broad Institute Genome Sequencing Center for Infectious Disease"/>
            <person name="Wu L."/>
            <person name="Ma J."/>
        </authorList>
    </citation>
    <scope>NUCLEOTIDE SEQUENCE [LARGE SCALE GENOMIC DNA]</scope>
    <source>
        <strain evidence="4">CGMCC 4.7466</strain>
    </source>
</reference>
<dbReference type="RefSeq" id="WP_377061862.1">
    <property type="nucleotide sequence ID" value="NZ_JBHSJJ010000002.1"/>
</dbReference>
<dbReference type="Proteomes" id="UP001595818">
    <property type="component" value="Unassembled WGS sequence"/>
</dbReference>
<dbReference type="Pfam" id="PF23572">
    <property type="entry name" value="GH3_C"/>
    <property type="match status" value="1"/>
</dbReference>
<evidence type="ECO:0000259" key="2">
    <source>
        <dbReference type="Pfam" id="PF23572"/>
    </source>
</evidence>
<evidence type="ECO:0000313" key="4">
    <source>
        <dbReference type="Proteomes" id="UP001595818"/>
    </source>
</evidence>
<organism evidence="3 4">
    <name type="scientific">Negadavirga shengliensis</name>
    <dbReference type="NCBI Taxonomy" id="1389218"/>
    <lineage>
        <taxon>Bacteria</taxon>
        <taxon>Pseudomonadati</taxon>
        <taxon>Bacteroidota</taxon>
        <taxon>Cytophagia</taxon>
        <taxon>Cytophagales</taxon>
        <taxon>Cyclobacteriaceae</taxon>
        <taxon>Negadavirga</taxon>
    </lineage>
</organism>
<dbReference type="PANTHER" id="PTHR31901">
    <property type="entry name" value="GH3 DOMAIN-CONTAINING PROTEIN"/>
    <property type="match status" value="1"/>
</dbReference>
<feature type="domain" description="GH3 C-terminal" evidence="2">
    <location>
        <begin position="388"/>
        <end position="494"/>
    </location>
</feature>
<accession>A0ABV9SXG2</accession>
<dbReference type="InterPro" id="IPR055378">
    <property type="entry name" value="GH3_C"/>
</dbReference>
<feature type="domain" description="GH3 middle" evidence="1">
    <location>
        <begin position="295"/>
        <end position="361"/>
    </location>
</feature>
<dbReference type="Pfam" id="PF03321">
    <property type="entry name" value="GH3"/>
    <property type="match status" value="1"/>
</dbReference>
<comment type="caution">
    <text evidence="3">The sequence shown here is derived from an EMBL/GenBank/DDBJ whole genome shotgun (WGS) entry which is preliminary data.</text>
</comment>
<dbReference type="Pfam" id="PF23571">
    <property type="entry name" value="GH3_M"/>
    <property type="match status" value="1"/>
</dbReference>
<protein>
    <submittedName>
        <fullName evidence="3">GH3 auxin-responsive promoter family protein</fullName>
    </submittedName>
</protein>
<gene>
    <name evidence="3" type="ORF">ACFPFU_04295</name>
</gene>
<dbReference type="PANTHER" id="PTHR31901:SF9">
    <property type="entry name" value="GH3 DOMAIN-CONTAINING PROTEIN"/>
    <property type="match status" value="1"/>
</dbReference>
<dbReference type="InterPro" id="IPR055377">
    <property type="entry name" value="GH3_M"/>
</dbReference>
<dbReference type="InterPro" id="IPR004993">
    <property type="entry name" value="GH3"/>
</dbReference>
<sequence>MAVIGEIIKKAITLGEKLNNDDSPAEKQEKVLKDLLDKAKNTAFGKFHGFDLILGSESPSVTFQEKVPFHDYDAIYNRWWHKIRERHKDITWPGINKYFAVSSGTTSASKYIPVTEEMLDAIRKTGLRQIVSLSRYDMPSDFFEKQIMMLGSSTGLKEKNGFLEGEISGISAGQIPFWFQNFYKPGWEISAIADWDERVLKIAENAKEWDIGSISGIPSWIELMMKKVIDYHKVENIHDIWPNLSVYTPGGVAFEPHRKSFEKLVAHPLIYIDTYLASEGFLAFQSRPDSDAMELMLDNGIYFEFVPFRPENMDESGAVHADAKALTIAEVEEGVDYILIISTVAGAWRYMIGDTVAFTDKNRAEIRITGRTKFFLNVVGSQLSVHQMDKGLEALQEKFNLVIPEYTVAAIQENGEYIHRWYMGRDDGDADEQEVARFLDDHLQANNKNYKVARNKSLKNIEVRLVPADFFYEYNEKQKKKGGQVKFPRVMKEEAFREWEGFLEKRDLTHPT</sequence>
<dbReference type="EMBL" id="JBHSJJ010000002">
    <property type="protein sequence ID" value="MFC4870894.1"/>
    <property type="molecule type" value="Genomic_DNA"/>
</dbReference>
<evidence type="ECO:0000313" key="3">
    <source>
        <dbReference type="EMBL" id="MFC4870894.1"/>
    </source>
</evidence>
<proteinExistence type="predicted"/>
<evidence type="ECO:0000259" key="1">
    <source>
        <dbReference type="Pfam" id="PF23571"/>
    </source>
</evidence>
<keyword evidence="4" id="KW-1185">Reference proteome</keyword>
<name>A0ABV9SXG2_9BACT</name>